<dbReference type="AlphaFoldDB" id="T1JVE4"/>
<dbReference type="OMA" id="EEGPYWP"/>
<feature type="compositionally biased region" description="Acidic residues" evidence="2">
    <location>
        <begin position="150"/>
        <end position="171"/>
    </location>
</feature>
<evidence type="ECO:0000256" key="2">
    <source>
        <dbReference type="SAM" id="MobiDB-lite"/>
    </source>
</evidence>
<dbReference type="PROSITE" id="PS51203">
    <property type="entry name" value="CS"/>
    <property type="match status" value="1"/>
</dbReference>
<reference evidence="4" key="2">
    <citation type="submission" date="2015-06" db="UniProtKB">
        <authorList>
            <consortium name="EnsemblMetazoa"/>
        </authorList>
    </citation>
    <scope>IDENTIFICATION</scope>
</reference>
<name>T1JVE4_TETUR</name>
<comment type="similarity">
    <text evidence="1">Belongs to the p23/wos2 family.</text>
</comment>
<dbReference type="GO" id="GO:0006457">
    <property type="term" value="P:protein folding"/>
    <property type="evidence" value="ECO:0007669"/>
    <property type="project" value="TreeGrafter"/>
</dbReference>
<dbReference type="Proteomes" id="UP000015104">
    <property type="component" value="Unassembled WGS sequence"/>
</dbReference>
<evidence type="ECO:0000313" key="4">
    <source>
        <dbReference type="EnsemblMetazoa" id="tetur02g04300.1"/>
    </source>
</evidence>
<evidence type="ECO:0000256" key="1">
    <source>
        <dbReference type="ARBA" id="ARBA00025733"/>
    </source>
</evidence>
<dbReference type="InterPro" id="IPR007052">
    <property type="entry name" value="CS_dom"/>
</dbReference>
<dbReference type="InterPro" id="IPR008978">
    <property type="entry name" value="HSP20-like_chaperone"/>
</dbReference>
<dbReference type="PANTHER" id="PTHR22932:SF1">
    <property type="entry name" value="CO-CHAPERONE PROTEIN DAF-41"/>
    <property type="match status" value="1"/>
</dbReference>
<dbReference type="GO" id="GO:0051879">
    <property type="term" value="F:Hsp90 protein binding"/>
    <property type="evidence" value="ECO:0007669"/>
    <property type="project" value="InterPro"/>
</dbReference>
<feature type="region of interest" description="Disordered" evidence="2">
    <location>
        <begin position="117"/>
        <end position="171"/>
    </location>
</feature>
<dbReference type="STRING" id="32264.T1JVE4"/>
<protein>
    <recommendedName>
        <fullName evidence="3">CS domain-containing protein</fullName>
    </recommendedName>
</protein>
<dbReference type="Pfam" id="PF04969">
    <property type="entry name" value="CS"/>
    <property type="match status" value="1"/>
</dbReference>
<dbReference type="KEGG" id="tut:107371159"/>
<dbReference type="OrthoDB" id="1564555at2759"/>
<reference evidence="5" key="1">
    <citation type="submission" date="2011-08" db="EMBL/GenBank/DDBJ databases">
        <authorList>
            <person name="Rombauts S."/>
        </authorList>
    </citation>
    <scope>NUCLEOTIDE SEQUENCE</scope>
    <source>
        <strain evidence="5">London</strain>
    </source>
</reference>
<dbReference type="PANTHER" id="PTHR22932">
    <property type="entry name" value="TELOMERASE-BINDING PROTEIN P23 HSP90 CO-CHAPERONE"/>
    <property type="match status" value="1"/>
</dbReference>
<dbReference type="HOGENOM" id="CLU_078883_0_1_1"/>
<accession>T1JVE4</accession>
<sequence length="171" mass="19349">MASDKTLPPPPFYWAQRKNLVYVRIAIEECADPTIKVDKQSLYFKGKGGADNKEYEANLQLFAEIKPDESKYNVRGRGIEFVLIKADDSAPYWKRLSAEDKKFHWIKIDFNKWKDEDDSDAEAESMGMGPGDGGGFEEMMRQMGGLGGGDLDDLDDNEKDSDDEPIPELED</sequence>
<feature type="domain" description="CS" evidence="3">
    <location>
        <begin position="7"/>
        <end position="97"/>
    </location>
</feature>
<dbReference type="EnsemblMetazoa" id="tetur02g04300.1">
    <property type="protein sequence ID" value="tetur02g04300.1"/>
    <property type="gene ID" value="tetur02g04300"/>
</dbReference>
<dbReference type="GO" id="GO:0051131">
    <property type="term" value="P:chaperone-mediated protein complex assembly"/>
    <property type="evidence" value="ECO:0007669"/>
    <property type="project" value="TreeGrafter"/>
</dbReference>
<dbReference type="GO" id="GO:0005829">
    <property type="term" value="C:cytosol"/>
    <property type="evidence" value="ECO:0007669"/>
    <property type="project" value="TreeGrafter"/>
</dbReference>
<dbReference type="Gene3D" id="2.60.40.790">
    <property type="match status" value="1"/>
</dbReference>
<evidence type="ECO:0000259" key="3">
    <source>
        <dbReference type="PROSITE" id="PS51203"/>
    </source>
</evidence>
<evidence type="ECO:0000313" key="5">
    <source>
        <dbReference type="Proteomes" id="UP000015104"/>
    </source>
</evidence>
<dbReference type="CDD" id="cd06465">
    <property type="entry name" value="p23_hB-ind1_like"/>
    <property type="match status" value="1"/>
</dbReference>
<gene>
    <name evidence="4" type="primary">107371159</name>
</gene>
<dbReference type="InterPro" id="IPR045250">
    <property type="entry name" value="p23-like"/>
</dbReference>
<dbReference type="EMBL" id="CAEY01000792">
    <property type="status" value="NOT_ANNOTATED_CDS"/>
    <property type="molecule type" value="Genomic_DNA"/>
</dbReference>
<dbReference type="GO" id="GO:0051087">
    <property type="term" value="F:protein-folding chaperone binding"/>
    <property type="evidence" value="ECO:0007669"/>
    <property type="project" value="TreeGrafter"/>
</dbReference>
<dbReference type="GO" id="GO:0005634">
    <property type="term" value="C:nucleus"/>
    <property type="evidence" value="ECO:0007669"/>
    <property type="project" value="TreeGrafter"/>
</dbReference>
<proteinExistence type="inferred from homology"/>
<organism evidence="4 5">
    <name type="scientific">Tetranychus urticae</name>
    <name type="common">Two-spotted spider mite</name>
    <dbReference type="NCBI Taxonomy" id="32264"/>
    <lineage>
        <taxon>Eukaryota</taxon>
        <taxon>Metazoa</taxon>
        <taxon>Ecdysozoa</taxon>
        <taxon>Arthropoda</taxon>
        <taxon>Chelicerata</taxon>
        <taxon>Arachnida</taxon>
        <taxon>Acari</taxon>
        <taxon>Acariformes</taxon>
        <taxon>Trombidiformes</taxon>
        <taxon>Prostigmata</taxon>
        <taxon>Eleutherengona</taxon>
        <taxon>Raphignathae</taxon>
        <taxon>Tetranychoidea</taxon>
        <taxon>Tetranychidae</taxon>
        <taxon>Tetranychus</taxon>
    </lineage>
</organism>
<dbReference type="FunFam" id="2.60.40.790:FF:000013">
    <property type="entry name" value="Very-long-chain (3R)-3-hydroxyacyl-CoA dehydratase"/>
    <property type="match status" value="1"/>
</dbReference>
<dbReference type="SUPFAM" id="SSF49764">
    <property type="entry name" value="HSP20-like chaperones"/>
    <property type="match status" value="1"/>
</dbReference>
<dbReference type="eggNOG" id="KOG3158">
    <property type="taxonomic scope" value="Eukaryota"/>
</dbReference>
<keyword evidence="5" id="KW-1185">Reference proteome</keyword>